<evidence type="ECO:0000256" key="7">
    <source>
        <dbReference type="PIRSR" id="PIRSR605856-50"/>
    </source>
</evidence>
<keyword evidence="11" id="KW-1185">Reference proteome</keyword>
<dbReference type="SUPFAM" id="SSF53686">
    <property type="entry name" value="Tryptophan synthase beta subunit-like PLP-dependent enzymes"/>
    <property type="match status" value="1"/>
</dbReference>
<evidence type="ECO:0000313" key="12">
    <source>
        <dbReference type="WBParaSite" id="ACRNAN_scaffold27.g27301.t1"/>
    </source>
</evidence>
<evidence type="ECO:0000256" key="2">
    <source>
        <dbReference type="ARBA" id="ARBA00007103"/>
    </source>
</evidence>
<keyword evidence="5 7" id="KW-0663">Pyridoxal phosphate</keyword>
<dbReference type="NCBIfam" id="TIGR01139">
    <property type="entry name" value="cysK"/>
    <property type="match status" value="1"/>
</dbReference>
<feature type="domain" description="Tryptophan synthase beta chain-like PALP" evidence="10">
    <location>
        <begin position="46"/>
        <end position="329"/>
    </location>
</feature>
<evidence type="ECO:0000256" key="3">
    <source>
        <dbReference type="ARBA" id="ARBA00022605"/>
    </source>
</evidence>
<dbReference type="InterPro" id="IPR001216">
    <property type="entry name" value="P-phosphate_BS"/>
</dbReference>
<dbReference type="Pfam" id="PF00291">
    <property type="entry name" value="PALP"/>
    <property type="match status" value="1"/>
</dbReference>
<keyword evidence="3 9" id="KW-0028">Amino-acid biosynthesis</keyword>
<organism evidence="11 12">
    <name type="scientific">Acrobeloides nanus</name>
    <dbReference type="NCBI Taxonomy" id="290746"/>
    <lineage>
        <taxon>Eukaryota</taxon>
        <taxon>Metazoa</taxon>
        <taxon>Ecdysozoa</taxon>
        <taxon>Nematoda</taxon>
        <taxon>Chromadorea</taxon>
        <taxon>Rhabditida</taxon>
        <taxon>Tylenchina</taxon>
        <taxon>Cephalobomorpha</taxon>
        <taxon>Cephaloboidea</taxon>
        <taxon>Cephalobidae</taxon>
        <taxon>Acrobeloides</taxon>
    </lineage>
</organism>
<evidence type="ECO:0000256" key="1">
    <source>
        <dbReference type="ARBA" id="ARBA00001933"/>
    </source>
</evidence>
<evidence type="ECO:0000256" key="6">
    <source>
        <dbReference type="ARBA" id="ARBA00023192"/>
    </source>
</evidence>
<dbReference type="CDD" id="cd01561">
    <property type="entry name" value="CBS_like"/>
    <property type="match status" value="1"/>
</dbReference>
<protein>
    <recommendedName>
        <fullName evidence="9">Cysteine synthase</fullName>
        <ecNumber evidence="9">2.5.1.47</ecNumber>
    </recommendedName>
</protein>
<dbReference type="GO" id="GO:0006535">
    <property type="term" value="P:cysteine biosynthetic process from serine"/>
    <property type="evidence" value="ECO:0007669"/>
    <property type="project" value="UniProtKB-UniRule"/>
</dbReference>
<sequence length="356" mass="38893">MFSKLHHVPKAVSNNVSCLVVARQIHQSMICSNLCRYRDIIYNDASKLIGKTPMVLLNKVTKGLPAEIAVKVEYFNPACSIKDRIGWAMLEEAEKAGKIHPDKTILIEPTSGNLGIGLAFACAVKGYKLILVMPASMSVERRTIMKAFGAEVVLTDPLRAVKASMERVEELKKAIPNAYVLDQYSNPVNTKVHYETTGAEIWEQTQGKVGVFVFGVGSGGTLTGVGKYLKEKNPNVGVYAVEPAESQIIHGKPHSPHKIQGMGVGFIPEILERNVFDECLVVKSEDAIAMAKRIGKEEGLLAGISGGCNVIAAIELAKRPENKGKLIVTGLASFGERYLSTDLYKNIKELTLFYFL</sequence>
<evidence type="ECO:0000256" key="5">
    <source>
        <dbReference type="ARBA" id="ARBA00022898"/>
    </source>
</evidence>
<comment type="catalytic activity">
    <reaction evidence="9">
        <text>O-acetyl-L-serine + hydrogen sulfide = L-cysteine + acetate</text>
        <dbReference type="Rhea" id="RHEA:14829"/>
        <dbReference type="ChEBI" id="CHEBI:29919"/>
        <dbReference type="ChEBI" id="CHEBI:30089"/>
        <dbReference type="ChEBI" id="CHEBI:35235"/>
        <dbReference type="ChEBI" id="CHEBI:58340"/>
        <dbReference type="EC" id="2.5.1.47"/>
    </reaction>
</comment>
<keyword evidence="4 9" id="KW-0808">Transferase</keyword>
<proteinExistence type="inferred from homology"/>
<dbReference type="GO" id="GO:0004124">
    <property type="term" value="F:cysteine synthase activity"/>
    <property type="evidence" value="ECO:0007669"/>
    <property type="project" value="UniProtKB-UniRule"/>
</dbReference>
<keyword evidence="6 9" id="KW-0198">Cysteine biosynthesis</keyword>
<feature type="binding site" evidence="7">
    <location>
        <begin position="217"/>
        <end position="221"/>
    </location>
    <ligand>
        <name>pyridoxal 5'-phosphate</name>
        <dbReference type="ChEBI" id="CHEBI:597326"/>
    </ligand>
</feature>
<evidence type="ECO:0000259" key="10">
    <source>
        <dbReference type="Pfam" id="PF00291"/>
    </source>
</evidence>
<dbReference type="Proteomes" id="UP000887540">
    <property type="component" value="Unplaced"/>
</dbReference>
<dbReference type="InterPro" id="IPR050214">
    <property type="entry name" value="Cys_Synth/Cystath_Beta-Synth"/>
</dbReference>
<dbReference type="PANTHER" id="PTHR10314">
    <property type="entry name" value="CYSTATHIONINE BETA-SYNTHASE"/>
    <property type="match status" value="1"/>
</dbReference>
<feature type="binding site" evidence="7">
    <location>
        <position position="113"/>
    </location>
    <ligand>
        <name>pyridoxal 5'-phosphate</name>
        <dbReference type="ChEBI" id="CHEBI:597326"/>
    </ligand>
</feature>
<dbReference type="InterPro" id="IPR005859">
    <property type="entry name" value="CysK"/>
</dbReference>
<dbReference type="WBParaSite" id="ACRNAN_scaffold27.g27301.t1">
    <property type="protein sequence ID" value="ACRNAN_scaffold27.g27301.t1"/>
    <property type="gene ID" value="ACRNAN_scaffold27.g27301"/>
</dbReference>
<dbReference type="InterPro" id="IPR005856">
    <property type="entry name" value="Cys_synth"/>
</dbReference>
<dbReference type="InterPro" id="IPR001926">
    <property type="entry name" value="TrpB-like_PALP"/>
</dbReference>
<dbReference type="AlphaFoldDB" id="A0A914DGX8"/>
<dbReference type="Gene3D" id="3.40.50.1100">
    <property type="match status" value="2"/>
</dbReference>
<dbReference type="InterPro" id="IPR036052">
    <property type="entry name" value="TrpB-like_PALP_sf"/>
</dbReference>
<dbReference type="NCBIfam" id="TIGR01136">
    <property type="entry name" value="cysKM"/>
    <property type="match status" value="1"/>
</dbReference>
<evidence type="ECO:0000256" key="9">
    <source>
        <dbReference type="RuleBase" id="RU003985"/>
    </source>
</evidence>
<evidence type="ECO:0000256" key="4">
    <source>
        <dbReference type="ARBA" id="ARBA00022679"/>
    </source>
</evidence>
<feature type="modified residue" description="N6-(pyridoxal phosphate)lysine" evidence="8">
    <location>
        <position position="82"/>
    </location>
</feature>
<evidence type="ECO:0000256" key="8">
    <source>
        <dbReference type="PIRSR" id="PIRSR605856-51"/>
    </source>
</evidence>
<evidence type="ECO:0000313" key="11">
    <source>
        <dbReference type="Proteomes" id="UP000887540"/>
    </source>
</evidence>
<dbReference type="EC" id="2.5.1.47" evidence="9"/>
<comment type="cofactor">
    <cofactor evidence="1 7 9">
        <name>pyridoxal 5'-phosphate</name>
        <dbReference type="ChEBI" id="CHEBI:597326"/>
    </cofactor>
</comment>
<comment type="similarity">
    <text evidence="2 9">Belongs to the cysteine synthase/cystathionine beta-synthase family.</text>
</comment>
<reference evidence="12" key="1">
    <citation type="submission" date="2022-11" db="UniProtKB">
        <authorList>
            <consortium name="WormBaseParasite"/>
        </authorList>
    </citation>
    <scope>IDENTIFICATION</scope>
</reference>
<accession>A0A914DGX8</accession>
<dbReference type="FunFam" id="3.40.50.1100:FF:000006">
    <property type="entry name" value="Cysteine synthase"/>
    <property type="match status" value="1"/>
</dbReference>
<dbReference type="PROSITE" id="PS00901">
    <property type="entry name" value="CYS_SYNTHASE"/>
    <property type="match status" value="1"/>
</dbReference>
<feature type="binding site" evidence="7">
    <location>
        <position position="305"/>
    </location>
    <ligand>
        <name>pyridoxal 5'-phosphate</name>
        <dbReference type="ChEBI" id="CHEBI:597326"/>
    </ligand>
</feature>
<name>A0A914DGX8_9BILA</name>